<dbReference type="EMBL" id="JACRJB010000027">
    <property type="protein sequence ID" value="MBI5129939.1"/>
    <property type="molecule type" value="Genomic_DNA"/>
</dbReference>
<organism evidence="1 2">
    <name type="scientific">Rhodopseudomonas palustris</name>
    <dbReference type="NCBI Taxonomy" id="1076"/>
    <lineage>
        <taxon>Bacteria</taxon>
        <taxon>Pseudomonadati</taxon>
        <taxon>Pseudomonadota</taxon>
        <taxon>Alphaproteobacteria</taxon>
        <taxon>Hyphomicrobiales</taxon>
        <taxon>Nitrobacteraceae</taxon>
        <taxon>Rhodopseudomonas</taxon>
    </lineage>
</organism>
<dbReference type="AlphaFoldDB" id="A0A933RXC4"/>
<comment type="caution">
    <text evidence="1">The sequence shown here is derived from an EMBL/GenBank/DDBJ whole genome shotgun (WGS) entry which is preliminary data.</text>
</comment>
<gene>
    <name evidence="1" type="ORF">HZA66_10895</name>
</gene>
<accession>A0A933RXC4</accession>
<evidence type="ECO:0000313" key="1">
    <source>
        <dbReference type="EMBL" id="MBI5129939.1"/>
    </source>
</evidence>
<name>A0A933RXC4_RHOPL</name>
<reference evidence="1" key="1">
    <citation type="submission" date="2020-07" db="EMBL/GenBank/DDBJ databases">
        <title>Huge and variable diversity of episymbiotic CPR bacteria and DPANN archaea in groundwater ecosystems.</title>
        <authorList>
            <person name="He C.Y."/>
            <person name="Keren R."/>
            <person name="Whittaker M."/>
            <person name="Farag I.F."/>
            <person name="Doudna J."/>
            <person name="Cate J.H.D."/>
            <person name="Banfield J.F."/>
        </authorList>
    </citation>
    <scope>NUCLEOTIDE SEQUENCE</scope>
    <source>
        <strain evidence="1">NC_groundwater_1818_Pr3_B-0.1um_66_35</strain>
    </source>
</reference>
<protein>
    <submittedName>
        <fullName evidence="1">Uncharacterized protein</fullName>
    </submittedName>
</protein>
<proteinExistence type="predicted"/>
<evidence type="ECO:0000313" key="2">
    <source>
        <dbReference type="Proteomes" id="UP000782519"/>
    </source>
</evidence>
<sequence>MTLDRFRELADSFGGDVERWPEAEREAARAIARSDAGAAILREHRAFDRLLAIPPEIAPGRAGRASLSVLQRIAAQDAFPPWYRRWLQPTSLLPVGSFACSALLGLWLAVELPYHRDEQAVAAVAAVFDASVITLWGNQ</sequence>
<dbReference type="Proteomes" id="UP000782519">
    <property type="component" value="Unassembled WGS sequence"/>
</dbReference>